<dbReference type="Gene3D" id="3.40.710.10">
    <property type="entry name" value="DD-peptidase/beta-lactamase superfamily"/>
    <property type="match status" value="1"/>
</dbReference>
<dbReference type="Pfam" id="PF00905">
    <property type="entry name" value="Transpeptidase"/>
    <property type="match status" value="1"/>
</dbReference>
<dbReference type="InterPro" id="IPR050515">
    <property type="entry name" value="Beta-lactam/transpept"/>
</dbReference>
<dbReference type="GO" id="GO:0071555">
    <property type="term" value="P:cell wall organization"/>
    <property type="evidence" value="ECO:0007669"/>
    <property type="project" value="TreeGrafter"/>
</dbReference>
<accession>A0A1J5R9N6</accession>
<dbReference type="PANTHER" id="PTHR30627:SF24">
    <property type="entry name" value="PENICILLIN-BINDING PROTEIN 4B"/>
    <property type="match status" value="1"/>
</dbReference>
<dbReference type="AlphaFoldDB" id="A0A1J5R9N6"/>
<organism evidence="3">
    <name type="scientific">mine drainage metagenome</name>
    <dbReference type="NCBI Taxonomy" id="410659"/>
    <lineage>
        <taxon>unclassified sequences</taxon>
        <taxon>metagenomes</taxon>
        <taxon>ecological metagenomes</taxon>
    </lineage>
</organism>
<dbReference type="GO" id="GO:0071972">
    <property type="term" value="F:peptidoglycan L,D-transpeptidase activity"/>
    <property type="evidence" value="ECO:0007669"/>
    <property type="project" value="TreeGrafter"/>
</dbReference>
<name>A0A1J5R9N6_9ZZZZ</name>
<dbReference type="PANTHER" id="PTHR30627">
    <property type="entry name" value="PEPTIDOGLYCAN D,D-TRANSPEPTIDASE"/>
    <property type="match status" value="1"/>
</dbReference>
<reference evidence="3" key="1">
    <citation type="submission" date="2016-10" db="EMBL/GenBank/DDBJ databases">
        <title>Sequence of Gallionella enrichment culture.</title>
        <authorList>
            <person name="Poehlein A."/>
            <person name="Muehling M."/>
            <person name="Daniel R."/>
        </authorList>
    </citation>
    <scope>NUCLEOTIDE SEQUENCE</scope>
</reference>
<dbReference type="InterPro" id="IPR012338">
    <property type="entry name" value="Beta-lactam/transpept-like"/>
</dbReference>
<dbReference type="InterPro" id="IPR001460">
    <property type="entry name" value="PCN-bd_Tpept"/>
</dbReference>
<dbReference type="InterPro" id="IPR054120">
    <property type="entry name" value="PBPA_dimer"/>
</dbReference>
<dbReference type="GO" id="GO:0008658">
    <property type="term" value="F:penicillin binding"/>
    <property type="evidence" value="ECO:0007669"/>
    <property type="project" value="InterPro"/>
</dbReference>
<evidence type="ECO:0000259" key="2">
    <source>
        <dbReference type="Pfam" id="PF21922"/>
    </source>
</evidence>
<gene>
    <name evidence="3" type="primary">pbpA_1</name>
    <name evidence="3" type="ORF">GALL_260520</name>
</gene>
<dbReference type="Gene3D" id="3.90.1310.10">
    <property type="entry name" value="Penicillin-binding protein 2a (Domain 2)"/>
    <property type="match status" value="1"/>
</dbReference>
<comment type="caution">
    <text evidence="3">The sequence shown here is derived from an EMBL/GenBank/DDBJ whole genome shotgun (WGS) entry which is preliminary data.</text>
</comment>
<dbReference type="SUPFAM" id="SSF56601">
    <property type="entry name" value="beta-lactamase/transpeptidase-like"/>
    <property type="match status" value="1"/>
</dbReference>
<dbReference type="Pfam" id="PF21922">
    <property type="entry name" value="PBP_dimer_2"/>
    <property type="match status" value="1"/>
</dbReference>
<dbReference type="EMBL" id="MLJW01000242">
    <property type="protein sequence ID" value="OIQ92058.1"/>
    <property type="molecule type" value="Genomic_DNA"/>
</dbReference>
<protein>
    <submittedName>
        <fullName evidence="3">Penicillin-binding protein A</fullName>
    </submittedName>
</protein>
<feature type="domain" description="Penicillin binding protein A dimerisation" evidence="2">
    <location>
        <begin position="52"/>
        <end position="134"/>
    </location>
</feature>
<feature type="domain" description="Penicillin-binding protein transpeptidase" evidence="1">
    <location>
        <begin position="155"/>
        <end position="479"/>
    </location>
</feature>
<sequence>MNTPLRRLATVMLSMFLVLMIGTTWVQYVQASSLNNDPRNVRGLYREFGKDRGPLIVAGQAIASSKPVQDAFGYQRSYANGPLYAPLTGAYSVVFQPTGLEATENSILNGTADSLFLSRLGDLVTGKQPRGSSVELTINPAAQQAAWNALGNQTGAVVAIDPTTGAILAMVSKPSYDPNVLAGHDTAAVNAAYQALLADPGKPLVNRAISGDTYPPGSTFKLVTAAAALASGMTPDTQIPAPNQLQLPQSTSVLKNFGGEVCSSTGTMTLADALRISCNTAFAQLGITLGANALRTQAEAFGFDKPLDIPMSVTPSRFPAQVDVPQTALSAIGQGSVTVTPLEMAMISAAIANGGTLMKPYTVATVRDPNLTVVSTTSPSVLTKPMSAGAAAALRQMMIGVVDSGTGGAAKIPGVVVAAKTGTAQTVPGAAPHAWFTAFAPADGSTPKVAVAVVVEHGGNLGNEATGGQVAAPIAAAVIKAVLGK</sequence>
<dbReference type="GO" id="GO:0005886">
    <property type="term" value="C:plasma membrane"/>
    <property type="evidence" value="ECO:0007669"/>
    <property type="project" value="TreeGrafter"/>
</dbReference>
<evidence type="ECO:0000259" key="1">
    <source>
        <dbReference type="Pfam" id="PF00905"/>
    </source>
</evidence>
<evidence type="ECO:0000313" key="3">
    <source>
        <dbReference type="EMBL" id="OIQ92058.1"/>
    </source>
</evidence>
<proteinExistence type="predicted"/>